<dbReference type="SMART" id="SM00256">
    <property type="entry name" value="FBOX"/>
    <property type="match status" value="1"/>
</dbReference>
<reference evidence="3" key="1">
    <citation type="submission" date="2025-08" db="UniProtKB">
        <authorList>
            <consortium name="RefSeq"/>
        </authorList>
    </citation>
    <scope>IDENTIFICATION</scope>
    <source>
        <tissue evidence="3">Seedling</tissue>
    </source>
</reference>
<name>A0A6P6G889_ZIZJJ</name>
<accession>A0A6P6G889</accession>
<dbReference type="AlphaFoldDB" id="A0A6P6G889"/>
<dbReference type="InterPro" id="IPR001810">
    <property type="entry name" value="F-box_dom"/>
</dbReference>
<dbReference type="PANTHER" id="PTHR31672">
    <property type="entry name" value="BNACNNG10540D PROTEIN"/>
    <property type="match status" value="1"/>
</dbReference>
<dbReference type="Gene3D" id="1.20.1280.50">
    <property type="match status" value="1"/>
</dbReference>
<evidence type="ECO:0000313" key="2">
    <source>
        <dbReference type="Proteomes" id="UP001652623"/>
    </source>
</evidence>
<dbReference type="InterPro" id="IPR050796">
    <property type="entry name" value="SCF_F-box_component"/>
</dbReference>
<keyword evidence="2" id="KW-1185">Reference proteome</keyword>
<dbReference type="Pfam" id="PF00646">
    <property type="entry name" value="F-box"/>
    <property type="match status" value="1"/>
</dbReference>
<dbReference type="RefSeq" id="XP_024929955.3">
    <property type="nucleotide sequence ID" value="XM_025074187.3"/>
</dbReference>
<dbReference type="Pfam" id="PF07734">
    <property type="entry name" value="FBA_1"/>
    <property type="match status" value="1"/>
</dbReference>
<dbReference type="CDD" id="cd22157">
    <property type="entry name" value="F-box_AtFBW1-like"/>
    <property type="match status" value="1"/>
</dbReference>
<dbReference type="GeneID" id="112491757"/>
<organism evidence="2 3">
    <name type="scientific">Ziziphus jujuba</name>
    <name type="common">Chinese jujube</name>
    <name type="synonym">Ziziphus sativa</name>
    <dbReference type="NCBI Taxonomy" id="326968"/>
    <lineage>
        <taxon>Eukaryota</taxon>
        <taxon>Viridiplantae</taxon>
        <taxon>Streptophyta</taxon>
        <taxon>Embryophyta</taxon>
        <taxon>Tracheophyta</taxon>
        <taxon>Spermatophyta</taxon>
        <taxon>Magnoliopsida</taxon>
        <taxon>eudicotyledons</taxon>
        <taxon>Gunneridae</taxon>
        <taxon>Pentapetalae</taxon>
        <taxon>rosids</taxon>
        <taxon>fabids</taxon>
        <taxon>Rosales</taxon>
        <taxon>Rhamnaceae</taxon>
        <taxon>Paliureae</taxon>
        <taxon>Ziziphus</taxon>
    </lineage>
</organism>
<gene>
    <name evidence="3" type="primary">LOC112491757</name>
</gene>
<dbReference type="PANTHER" id="PTHR31672:SF13">
    <property type="entry name" value="F-BOX PROTEIN CPR30-LIKE"/>
    <property type="match status" value="1"/>
</dbReference>
<dbReference type="NCBIfam" id="TIGR01640">
    <property type="entry name" value="F_box_assoc_1"/>
    <property type="match status" value="1"/>
</dbReference>
<feature type="domain" description="F-box" evidence="1">
    <location>
        <begin position="8"/>
        <end position="48"/>
    </location>
</feature>
<evidence type="ECO:0000313" key="3">
    <source>
        <dbReference type="RefSeq" id="XP_024929955.3"/>
    </source>
</evidence>
<evidence type="ECO:0000259" key="1">
    <source>
        <dbReference type="SMART" id="SM00256"/>
    </source>
</evidence>
<dbReference type="InParanoid" id="A0A6P6G889"/>
<dbReference type="InterPro" id="IPR006527">
    <property type="entry name" value="F-box-assoc_dom_typ1"/>
</dbReference>
<dbReference type="KEGG" id="zju:112491757"/>
<dbReference type="InterPro" id="IPR036047">
    <property type="entry name" value="F-box-like_dom_sf"/>
</dbReference>
<dbReference type="Proteomes" id="UP001652623">
    <property type="component" value="Chromosome 10"/>
</dbReference>
<protein>
    <submittedName>
        <fullName evidence="3">F-box/kelch-repeat protein At3g23880-like</fullName>
    </submittedName>
</protein>
<dbReference type="SUPFAM" id="SSF81383">
    <property type="entry name" value="F-box domain"/>
    <property type="match status" value="1"/>
</dbReference>
<sequence>MEHDDQFFPKELETEILLRLPAISLIRFKCVCKSWCSTINSHSFSTQLLFHQNDNDNNSSNRYLLLDTTNFPLGKTTRRLSYHTLRAMQTLCPAIDPKLGKNYYIACACNGLVLFRYFNIETKWGLWNPTNGHTKLLPPSSSPDALNLKKSHNDISYRNVGFGFDIKTMDYKVVMIYMTGGTVVLEMYSLKSNSWATIPISLDGGLIIITKKHCHGVFNNGMLSWKAIEIRYKEGVQDQYDGFRHVIISLNLSCSETIVITPLPPGTRNLPFGKFNYPVLYEESLALVDHLFSPDRSAKSFDIWVLGEYGVKESWKKLFSVGPLQDVKRILGFWKDGKVFIETFYKAKFIRDQVQNINLFENELLLLDIATRQTTSLQIYSERDFEQMFYL</sequence>
<proteinExistence type="predicted"/>
<dbReference type="InterPro" id="IPR017451">
    <property type="entry name" value="F-box-assoc_interact_dom"/>
</dbReference>